<proteinExistence type="predicted"/>
<evidence type="ECO:0000256" key="2">
    <source>
        <dbReference type="SAM" id="MobiDB-lite"/>
    </source>
</evidence>
<evidence type="ECO:0008006" key="5">
    <source>
        <dbReference type="Google" id="ProtNLM"/>
    </source>
</evidence>
<reference evidence="3" key="2">
    <citation type="submission" date="2020-10" db="EMBL/GenBank/DDBJ databases">
        <authorList>
            <person name="Scholz U."/>
            <person name="Mascher M."/>
            <person name="Fiebig A."/>
        </authorList>
    </citation>
    <scope>NUCLEOTIDE SEQUENCE [LARGE SCALE GENOMIC DNA]</scope>
    <source>
        <strain evidence="3">cv. Morex</strain>
    </source>
</reference>
<feature type="compositionally biased region" description="Basic and acidic residues" evidence="2">
    <location>
        <begin position="38"/>
        <end position="64"/>
    </location>
</feature>
<evidence type="ECO:0000313" key="3">
    <source>
        <dbReference type="EnsemblPlants" id="HORVU.MOREX.r3.5HG0482520.1.CDS1"/>
    </source>
</evidence>
<evidence type="ECO:0000256" key="1">
    <source>
        <dbReference type="SAM" id="Coils"/>
    </source>
</evidence>
<reference evidence="3" key="3">
    <citation type="submission" date="2022-01" db="UniProtKB">
        <authorList>
            <consortium name="EnsemblPlants"/>
        </authorList>
    </citation>
    <scope>IDENTIFICATION</scope>
    <source>
        <strain evidence="3">subsp. vulgare</strain>
    </source>
</reference>
<sequence length="210" mass="23712">MLKDRDKWKLIDKESPPKRGSLTNMDEDEDDDGPRNLNKPDGDKKTKEKIKREHETSSLGDKIDAMMQSNELMLAKTLETKIELAEKNAREKQEKWQLLKDEGLRKADIKERRARAAENKAISKLLAEENRIMTLNRNDMDDISKEWHDMARRDILKRWMLASAGACYSVDDVFSSGFGTNVVDDFSVEVGTSVGDGFGGGDDLDGCGAE</sequence>
<feature type="compositionally biased region" description="Basic and acidic residues" evidence="2">
    <location>
        <begin position="1"/>
        <end position="17"/>
    </location>
</feature>
<keyword evidence="4" id="KW-1185">Reference proteome</keyword>
<feature type="coiled-coil region" evidence="1">
    <location>
        <begin position="75"/>
        <end position="102"/>
    </location>
</feature>
<name>A0A8I6Y1Y7_HORVV</name>
<keyword evidence="1" id="KW-0175">Coiled coil</keyword>
<dbReference type="Proteomes" id="UP000011116">
    <property type="component" value="Chromosome 5H"/>
</dbReference>
<reference evidence="4" key="1">
    <citation type="journal article" date="2012" name="Nature">
        <title>A physical, genetic and functional sequence assembly of the barley genome.</title>
        <authorList>
            <consortium name="The International Barley Genome Sequencing Consortium"/>
            <person name="Mayer K.F."/>
            <person name="Waugh R."/>
            <person name="Brown J.W."/>
            <person name="Schulman A."/>
            <person name="Langridge P."/>
            <person name="Platzer M."/>
            <person name="Fincher G.B."/>
            <person name="Muehlbauer G.J."/>
            <person name="Sato K."/>
            <person name="Close T.J."/>
            <person name="Wise R.P."/>
            <person name="Stein N."/>
        </authorList>
    </citation>
    <scope>NUCLEOTIDE SEQUENCE [LARGE SCALE GENOMIC DNA]</scope>
    <source>
        <strain evidence="4">cv. Morex</strain>
    </source>
</reference>
<accession>A0A8I6Y1Y7</accession>
<dbReference type="EnsemblPlants" id="HORVU.MOREX.r3.5HG0482520.1">
    <property type="protein sequence ID" value="HORVU.MOREX.r3.5HG0482520.1.CDS1"/>
    <property type="gene ID" value="HORVU.MOREX.r3.5HG0482520"/>
</dbReference>
<protein>
    <recommendedName>
        <fullName evidence="5">No apical meristem-associated C-terminal domain-containing protein</fullName>
    </recommendedName>
</protein>
<dbReference type="SMR" id="A0A8I6Y1Y7"/>
<dbReference type="Gramene" id="HORVU.MOREX.r3.5HG0482520.1">
    <property type="protein sequence ID" value="HORVU.MOREX.r3.5HG0482520.1.CDS1"/>
    <property type="gene ID" value="HORVU.MOREX.r3.5HG0482520"/>
</dbReference>
<feature type="region of interest" description="Disordered" evidence="2">
    <location>
        <begin position="1"/>
        <end position="64"/>
    </location>
</feature>
<evidence type="ECO:0000313" key="4">
    <source>
        <dbReference type="Proteomes" id="UP000011116"/>
    </source>
</evidence>
<dbReference type="AlphaFoldDB" id="A0A8I6Y1Y7"/>
<organism evidence="3 4">
    <name type="scientific">Hordeum vulgare subsp. vulgare</name>
    <name type="common">Domesticated barley</name>
    <dbReference type="NCBI Taxonomy" id="112509"/>
    <lineage>
        <taxon>Eukaryota</taxon>
        <taxon>Viridiplantae</taxon>
        <taxon>Streptophyta</taxon>
        <taxon>Embryophyta</taxon>
        <taxon>Tracheophyta</taxon>
        <taxon>Spermatophyta</taxon>
        <taxon>Magnoliopsida</taxon>
        <taxon>Liliopsida</taxon>
        <taxon>Poales</taxon>
        <taxon>Poaceae</taxon>
        <taxon>BOP clade</taxon>
        <taxon>Pooideae</taxon>
        <taxon>Triticodae</taxon>
        <taxon>Triticeae</taxon>
        <taxon>Hordeinae</taxon>
        <taxon>Hordeum</taxon>
    </lineage>
</organism>